<protein>
    <submittedName>
        <fullName evidence="1">Uncharacterized protein</fullName>
    </submittedName>
</protein>
<evidence type="ECO:0000313" key="1">
    <source>
        <dbReference type="EMBL" id="KPU57284.1"/>
    </source>
</evidence>
<dbReference type="Proteomes" id="UP000050349">
    <property type="component" value="Unassembled WGS sequence"/>
</dbReference>
<reference evidence="1 2" key="1">
    <citation type="submission" date="2015-09" db="EMBL/GenBank/DDBJ databases">
        <authorList>
            <person name="Jackson K.R."/>
            <person name="Lunt B.L."/>
            <person name="Fisher J.N.B."/>
            <person name="Gardner A.V."/>
            <person name="Bailey M.E."/>
            <person name="Deus L.M."/>
            <person name="Earl A.S."/>
            <person name="Gibby P.D."/>
            <person name="Hartmann K.A."/>
            <person name="Liu J.E."/>
            <person name="Manci A.M."/>
            <person name="Nielsen D.A."/>
            <person name="Solomon M.B."/>
            <person name="Breakwell D.P."/>
            <person name="Burnett S.H."/>
            <person name="Grose J.H."/>
        </authorList>
    </citation>
    <scope>NUCLEOTIDE SEQUENCE [LARGE SCALE GENOMIC DNA]</scope>
    <source>
        <strain evidence="1 2">S613</strain>
    </source>
</reference>
<evidence type="ECO:0000313" key="2">
    <source>
        <dbReference type="Proteomes" id="UP000050349"/>
    </source>
</evidence>
<proteinExistence type="predicted"/>
<dbReference type="OrthoDB" id="7027626at2"/>
<dbReference type="EMBL" id="LJXB01000085">
    <property type="protein sequence ID" value="KPU57284.1"/>
    <property type="molecule type" value="Genomic_DNA"/>
</dbReference>
<gene>
    <name evidence="1" type="ORF">AN403_2459</name>
</gene>
<dbReference type="PATRIC" id="fig|294.162.peg.4258"/>
<comment type="caution">
    <text evidence="1">The sequence shown here is derived from an EMBL/GenBank/DDBJ whole genome shotgun (WGS) entry which is preliminary data.</text>
</comment>
<dbReference type="RefSeq" id="WP_081015188.1">
    <property type="nucleotide sequence ID" value="NZ_LJXB01000085.1"/>
</dbReference>
<dbReference type="AlphaFoldDB" id="A0A0P8XL89"/>
<name>A0A0P8XL89_PSEFL</name>
<accession>A0A0P8XL89</accession>
<sequence>MHNSLIIIRIYFLSRALPALWKCSPSLPALLMEMTPWPVVANAWAGTIAACWRSDLSFNRGDQISKLLTRKGQQAEAIAGFSRGPGR</sequence>
<organism evidence="1 2">
    <name type="scientific">Pseudomonas fluorescens</name>
    <dbReference type="NCBI Taxonomy" id="294"/>
    <lineage>
        <taxon>Bacteria</taxon>
        <taxon>Pseudomonadati</taxon>
        <taxon>Pseudomonadota</taxon>
        <taxon>Gammaproteobacteria</taxon>
        <taxon>Pseudomonadales</taxon>
        <taxon>Pseudomonadaceae</taxon>
        <taxon>Pseudomonas</taxon>
    </lineage>
</organism>